<dbReference type="RefSeq" id="WP_200595969.1">
    <property type="nucleotide sequence ID" value="NZ_JAEPBG010000013.1"/>
</dbReference>
<sequence>MDPHSFILISAAFGVLCAFVFLALRSGFPRDIAGLARWGWSCALMAGAALLFALQGKAPMFISSFVPNLAVAAGVAGLRGSVRRFAGKTAGDAWPAALIILCAAGLIVATLVYEDFRLRVLIMSGALALLFASSAFEVWRVPARAFAERYTAAIFGATAAMMLTRFAAALGCGDASRAALCADVAVLHMVYMATFSFSIVALSLGFLLMVNRALQTRLESLASRDQLSGAYRREAFLALLDRELIGERAAQRPLCLLMMDLDNFKAINDCHGHLVGDRVIRDFSEKVKSVLRRDDLVGRYGGEEFLVLFPDTPPDDAQAIAQRILQAARRGSVGLPAYTVSIGMAILEGGGIDAAAVIDAADGALYAAKRSGKDRLELVRPAGLSVAA</sequence>
<dbReference type="Gene3D" id="3.30.70.270">
    <property type="match status" value="1"/>
</dbReference>
<dbReference type="FunFam" id="3.30.70.270:FF:000001">
    <property type="entry name" value="Diguanylate cyclase domain protein"/>
    <property type="match status" value="1"/>
</dbReference>
<keyword evidence="2" id="KW-1133">Transmembrane helix</keyword>
<dbReference type="CDD" id="cd01949">
    <property type="entry name" value="GGDEF"/>
    <property type="match status" value="1"/>
</dbReference>
<dbReference type="InterPro" id="IPR029787">
    <property type="entry name" value="Nucleotide_cyclase"/>
</dbReference>
<dbReference type="GO" id="GO:0005886">
    <property type="term" value="C:plasma membrane"/>
    <property type="evidence" value="ECO:0007669"/>
    <property type="project" value="TreeGrafter"/>
</dbReference>
<dbReference type="InterPro" id="IPR050469">
    <property type="entry name" value="Diguanylate_Cyclase"/>
</dbReference>
<evidence type="ECO:0000313" key="4">
    <source>
        <dbReference type="EMBL" id="MBK4737563.1"/>
    </source>
</evidence>
<dbReference type="AlphaFoldDB" id="A0A934W936"/>
<protein>
    <recommendedName>
        <fullName evidence="1">diguanylate cyclase</fullName>
        <ecNumber evidence="1">2.7.7.65</ecNumber>
    </recommendedName>
</protein>
<keyword evidence="5" id="KW-1185">Reference proteome</keyword>
<evidence type="ECO:0000256" key="2">
    <source>
        <dbReference type="SAM" id="Phobius"/>
    </source>
</evidence>
<dbReference type="GO" id="GO:0043709">
    <property type="term" value="P:cell adhesion involved in single-species biofilm formation"/>
    <property type="evidence" value="ECO:0007669"/>
    <property type="project" value="TreeGrafter"/>
</dbReference>
<feature type="transmembrane region" description="Helical" evidence="2">
    <location>
        <begin position="36"/>
        <end position="54"/>
    </location>
</feature>
<feature type="transmembrane region" description="Helical" evidence="2">
    <location>
        <begin position="6"/>
        <end position="24"/>
    </location>
</feature>
<name>A0A934W936_9BURK</name>
<dbReference type="Proteomes" id="UP000622890">
    <property type="component" value="Unassembled WGS sequence"/>
</dbReference>
<feature type="transmembrane region" description="Helical" evidence="2">
    <location>
        <begin position="94"/>
        <end position="113"/>
    </location>
</feature>
<evidence type="ECO:0000259" key="3">
    <source>
        <dbReference type="PROSITE" id="PS50887"/>
    </source>
</evidence>
<feature type="domain" description="GGDEF" evidence="3">
    <location>
        <begin position="252"/>
        <end position="381"/>
    </location>
</feature>
<gene>
    <name evidence="4" type="ORF">JJB74_23335</name>
</gene>
<feature type="transmembrane region" description="Helical" evidence="2">
    <location>
        <begin position="60"/>
        <end position="82"/>
    </location>
</feature>
<organism evidence="4 5">
    <name type="scientific">Noviherbaspirillum pedocola</name>
    <dbReference type="NCBI Taxonomy" id="2801341"/>
    <lineage>
        <taxon>Bacteria</taxon>
        <taxon>Pseudomonadati</taxon>
        <taxon>Pseudomonadota</taxon>
        <taxon>Betaproteobacteria</taxon>
        <taxon>Burkholderiales</taxon>
        <taxon>Oxalobacteraceae</taxon>
        <taxon>Noviherbaspirillum</taxon>
    </lineage>
</organism>
<dbReference type="EMBL" id="JAEPBG010000013">
    <property type="protein sequence ID" value="MBK4737563.1"/>
    <property type="molecule type" value="Genomic_DNA"/>
</dbReference>
<dbReference type="PANTHER" id="PTHR45138:SF24">
    <property type="entry name" value="DIGUANYLATE CYCLASE DGCC-RELATED"/>
    <property type="match status" value="1"/>
</dbReference>
<dbReference type="SUPFAM" id="SSF55073">
    <property type="entry name" value="Nucleotide cyclase"/>
    <property type="match status" value="1"/>
</dbReference>
<feature type="transmembrane region" description="Helical" evidence="2">
    <location>
        <begin position="190"/>
        <end position="210"/>
    </location>
</feature>
<dbReference type="PROSITE" id="PS50887">
    <property type="entry name" value="GGDEF"/>
    <property type="match status" value="1"/>
</dbReference>
<dbReference type="GO" id="GO:1902201">
    <property type="term" value="P:negative regulation of bacterial-type flagellum-dependent cell motility"/>
    <property type="evidence" value="ECO:0007669"/>
    <property type="project" value="TreeGrafter"/>
</dbReference>
<accession>A0A934W936</accession>
<dbReference type="Pfam" id="PF00990">
    <property type="entry name" value="GGDEF"/>
    <property type="match status" value="1"/>
</dbReference>
<dbReference type="GO" id="GO:0052621">
    <property type="term" value="F:diguanylate cyclase activity"/>
    <property type="evidence" value="ECO:0007669"/>
    <property type="project" value="UniProtKB-EC"/>
</dbReference>
<comment type="caution">
    <text evidence="4">The sequence shown here is derived from an EMBL/GenBank/DDBJ whole genome shotgun (WGS) entry which is preliminary data.</text>
</comment>
<dbReference type="InterPro" id="IPR043128">
    <property type="entry name" value="Rev_trsase/Diguanyl_cyclase"/>
</dbReference>
<evidence type="ECO:0000256" key="1">
    <source>
        <dbReference type="ARBA" id="ARBA00012528"/>
    </source>
</evidence>
<keyword evidence="2" id="KW-0812">Transmembrane</keyword>
<keyword evidence="2" id="KW-0472">Membrane</keyword>
<dbReference type="SMART" id="SM00267">
    <property type="entry name" value="GGDEF"/>
    <property type="match status" value="1"/>
</dbReference>
<feature type="transmembrane region" description="Helical" evidence="2">
    <location>
        <begin position="150"/>
        <end position="170"/>
    </location>
</feature>
<feature type="transmembrane region" description="Helical" evidence="2">
    <location>
        <begin position="119"/>
        <end position="138"/>
    </location>
</feature>
<dbReference type="PANTHER" id="PTHR45138">
    <property type="entry name" value="REGULATORY COMPONENTS OF SENSORY TRANSDUCTION SYSTEM"/>
    <property type="match status" value="1"/>
</dbReference>
<evidence type="ECO:0000313" key="5">
    <source>
        <dbReference type="Proteomes" id="UP000622890"/>
    </source>
</evidence>
<proteinExistence type="predicted"/>
<dbReference type="NCBIfam" id="TIGR00254">
    <property type="entry name" value="GGDEF"/>
    <property type="match status" value="1"/>
</dbReference>
<dbReference type="InterPro" id="IPR000160">
    <property type="entry name" value="GGDEF_dom"/>
</dbReference>
<reference evidence="4" key="1">
    <citation type="submission" date="2021-01" db="EMBL/GenBank/DDBJ databases">
        <title>Genome sequence of strain Noviherbaspirillum sp. DKR-6.</title>
        <authorList>
            <person name="Chaudhary D.K."/>
        </authorList>
    </citation>
    <scope>NUCLEOTIDE SEQUENCE</scope>
    <source>
        <strain evidence="4">DKR-6</strain>
    </source>
</reference>
<dbReference type="EC" id="2.7.7.65" evidence="1"/>